<dbReference type="Pfam" id="PF05002">
    <property type="entry name" value="SGS"/>
    <property type="match status" value="1"/>
</dbReference>
<dbReference type="InterPro" id="IPR007699">
    <property type="entry name" value="SGS_dom"/>
</dbReference>
<reference evidence="4" key="1">
    <citation type="submission" date="2018-05" db="EMBL/GenBank/DDBJ databases">
        <title>Genome-wide identification and phylogeny of proteins bearing alpha-crystallin domain-like unveil eight evolutionarily conserved protein families, including the small heat shock proteins, in protists of Kinetoplastea.</title>
        <authorList>
            <person name="Costa-Martins A.G."/>
            <person name="Lima L."/>
            <person name="Alves J.M.P."/>
            <person name="Serrano M.G."/>
            <person name="Buck G.A."/>
            <person name="Camargo E.P."/>
            <person name="Teixeira M.M.G."/>
        </authorList>
    </citation>
    <scope>NUCLEOTIDE SEQUENCE</scope>
    <source>
        <strain evidence="4">HF955199.1_698</strain>
    </source>
</reference>
<dbReference type="InterPro" id="IPR007052">
    <property type="entry name" value="CS_dom"/>
</dbReference>
<dbReference type="CDD" id="cd06466">
    <property type="entry name" value="p23_CS_SGT1_like"/>
    <property type="match status" value="1"/>
</dbReference>
<evidence type="ECO:0000313" key="4">
    <source>
        <dbReference type="EMBL" id="AXL08177.1"/>
    </source>
</evidence>
<dbReference type="InterPro" id="IPR044563">
    <property type="entry name" value="Sgt1-like"/>
</dbReference>
<dbReference type="Pfam" id="PF04969">
    <property type="entry name" value="CS"/>
    <property type="match status" value="1"/>
</dbReference>
<feature type="domain" description="CS" evidence="3">
    <location>
        <begin position="7"/>
        <end position="98"/>
    </location>
</feature>
<dbReference type="InterPro" id="IPR008978">
    <property type="entry name" value="HSP20-like_chaperone"/>
</dbReference>
<organism evidence="4">
    <name type="scientific">Phytomonas sp</name>
    <dbReference type="NCBI Taxonomy" id="28007"/>
    <lineage>
        <taxon>Eukaryota</taxon>
        <taxon>Discoba</taxon>
        <taxon>Euglenozoa</taxon>
        <taxon>Kinetoplastea</taxon>
        <taxon>Metakinetoplastina</taxon>
        <taxon>Trypanosomatida</taxon>
        <taxon>Trypanosomatidae</taxon>
        <taxon>Phytomonas</taxon>
    </lineage>
</organism>
<dbReference type="GO" id="GO:0051087">
    <property type="term" value="F:protein-folding chaperone binding"/>
    <property type="evidence" value="ECO:0007669"/>
    <property type="project" value="InterPro"/>
</dbReference>
<dbReference type="PROSITE" id="PS51048">
    <property type="entry name" value="SGS"/>
    <property type="match status" value="1"/>
</dbReference>
<sequence>MTDKPSPDEVKMEWFQTLDSVNFTFYVPNRSEGDVEVTYSNGCLDVGIQLGGGGRVYHHVVDALYAPLSADPPRVSIRPMKVEVGCKKATPGQWAALKAAGEQLKSFPVAAPAAASPAASKAPSAENLNYPNSSGKDWNKIVVDLEEEKPEGEAALNKLFQQIYGNGTDEQRRAMIKSFTESGGTVLSTNWEEVGKKKVEAQPPTGMEAKPISN</sequence>
<evidence type="ECO:0000259" key="3">
    <source>
        <dbReference type="PROSITE" id="PS51203"/>
    </source>
</evidence>
<evidence type="ECO:0000259" key="2">
    <source>
        <dbReference type="PROSITE" id="PS51048"/>
    </source>
</evidence>
<dbReference type="EMBL" id="MH422411">
    <property type="protein sequence ID" value="AXL08177.1"/>
    <property type="molecule type" value="Genomic_DNA"/>
</dbReference>
<feature type="domain" description="SGS" evidence="2">
    <location>
        <begin position="127"/>
        <end position="214"/>
    </location>
</feature>
<name>A0A4P2TYS1_9TRYP</name>
<feature type="region of interest" description="Disordered" evidence="1">
    <location>
        <begin position="194"/>
        <end position="214"/>
    </location>
</feature>
<proteinExistence type="predicted"/>
<gene>
    <name evidence="4" type="primary">SGT1</name>
</gene>
<evidence type="ECO:0000256" key="1">
    <source>
        <dbReference type="SAM" id="MobiDB-lite"/>
    </source>
</evidence>
<dbReference type="SUPFAM" id="SSF49764">
    <property type="entry name" value="HSP20-like chaperones"/>
    <property type="match status" value="1"/>
</dbReference>
<protein>
    <submittedName>
        <fullName evidence="4">SGT1 protein</fullName>
    </submittedName>
</protein>
<feature type="non-terminal residue" evidence="4">
    <location>
        <position position="214"/>
    </location>
</feature>
<dbReference type="AlphaFoldDB" id="A0A4P2TYS1"/>
<accession>A0A4P2TYS1</accession>
<dbReference type="Gene3D" id="2.60.40.790">
    <property type="match status" value="1"/>
</dbReference>
<dbReference type="PROSITE" id="PS51203">
    <property type="entry name" value="CS"/>
    <property type="match status" value="1"/>
</dbReference>
<dbReference type="PANTHER" id="PTHR45862">
    <property type="entry name" value="PROTEIN SGT1 HOMOLOG"/>
    <property type="match status" value="1"/>
</dbReference>